<evidence type="ECO:0000313" key="6">
    <source>
        <dbReference type="EMBL" id="RIJ32666.1"/>
    </source>
</evidence>
<dbReference type="RefSeq" id="WP_119374747.1">
    <property type="nucleotide sequence ID" value="NZ_QWFX01000005.1"/>
</dbReference>
<dbReference type="PROSITE" id="PS00194">
    <property type="entry name" value="THIOREDOXIN_1"/>
    <property type="match status" value="1"/>
</dbReference>
<organism evidence="6 7">
    <name type="scientific">Henriciella mobilis</name>
    <dbReference type="NCBI Taxonomy" id="2305467"/>
    <lineage>
        <taxon>Bacteria</taxon>
        <taxon>Pseudomonadati</taxon>
        <taxon>Pseudomonadota</taxon>
        <taxon>Alphaproteobacteria</taxon>
        <taxon>Hyphomonadales</taxon>
        <taxon>Hyphomonadaceae</taxon>
        <taxon>Henriciella</taxon>
    </lineage>
</organism>
<dbReference type="CDD" id="cd02947">
    <property type="entry name" value="TRX_family"/>
    <property type="match status" value="1"/>
</dbReference>
<dbReference type="GO" id="GO:0015035">
    <property type="term" value="F:protein-disulfide reductase activity"/>
    <property type="evidence" value="ECO:0007669"/>
    <property type="project" value="TreeGrafter"/>
</dbReference>
<accession>A0A399RLV8</accession>
<dbReference type="InterPro" id="IPR036249">
    <property type="entry name" value="Thioredoxin-like_sf"/>
</dbReference>
<name>A0A399RLV8_9PROT</name>
<evidence type="ECO:0000259" key="5">
    <source>
        <dbReference type="PROSITE" id="PS51352"/>
    </source>
</evidence>
<dbReference type="InterPro" id="IPR013766">
    <property type="entry name" value="Thioredoxin_domain"/>
</dbReference>
<dbReference type="OrthoDB" id="9790390at2"/>
<dbReference type="InterPro" id="IPR017937">
    <property type="entry name" value="Thioredoxin_CS"/>
</dbReference>
<comment type="caution">
    <text evidence="6">The sequence shown here is derived from an EMBL/GenBank/DDBJ whole genome shotgun (WGS) entry which is preliminary data.</text>
</comment>
<dbReference type="NCBIfam" id="NF008229">
    <property type="entry name" value="PRK10996.1"/>
    <property type="match status" value="1"/>
</dbReference>
<evidence type="ECO:0000256" key="2">
    <source>
        <dbReference type="ARBA" id="ARBA00022982"/>
    </source>
</evidence>
<dbReference type="PANTHER" id="PTHR45663:SF11">
    <property type="entry name" value="GEO12009P1"/>
    <property type="match status" value="1"/>
</dbReference>
<evidence type="ECO:0000256" key="1">
    <source>
        <dbReference type="ARBA" id="ARBA00022448"/>
    </source>
</evidence>
<evidence type="ECO:0000256" key="3">
    <source>
        <dbReference type="ARBA" id="ARBA00023157"/>
    </source>
</evidence>
<protein>
    <submittedName>
        <fullName evidence="6">Thioredoxin TrxC</fullName>
    </submittedName>
</protein>
<dbReference type="Gene3D" id="2.30.30.380">
    <property type="entry name" value="Zn-finger domain of Sec23/24"/>
    <property type="match status" value="1"/>
</dbReference>
<proteinExistence type="predicted"/>
<keyword evidence="2" id="KW-0249">Electron transport</keyword>
<reference evidence="6 7" key="1">
    <citation type="submission" date="2018-08" db="EMBL/GenBank/DDBJ databases">
        <title>Henriciella mobilis sp. nov., isolated from seawater.</title>
        <authorList>
            <person name="Cheng H."/>
            <person name="Wu Y.-H."/>
            <person name="Xu X.-W."/>
            <person name="Guo L.-L."/>
        </authorList>
    </citation>
    <scope>NUCLEOTIDE SEQUENCE [LARGE SCALE GENOMIC DNA]</scope>
    <source>
        <strain evidence="6 7">JN25</strain>
    </source>
</reference>
<sequence>MTSDRQHIVCASCGAVNRVPAGANLSKGKCGTCSTALASSKPVDVDDKVLARMLAKDEGGFILDVWAPWCGPCRMMAPAYADAAQHFGGTVRFLKLNSDANPQSSARLNIRGIPALFAFDKGKIADQRAGAMPAKDLVNWVKSTRIASQTSTS</sequence>
<dbReference type="SUPFAM" id="SSF52833">
    <property type="entry name" value="Thioredoxin-like"/>
    <property type="match status" value="1"/>
</dbReference>
<keyword evidence="4" id="KW-0676">Redox-active center</keyword>
<keyword evidence="1" id="KW-0813">Transport</keyword>
<evidence type="ECO:0000256" key="4">
    <source>
        <dbReference type="ARBA" id="ARBA00023284"/>
    </source>
</evidence>
<dbReference type="Pfam" id="PF21352">
    <property type="entry name" value="Zn_ribbon_Thio2"/>
    <property type="match status" value="1"/>
</dbReference>
<keyword evidence="3" id="KW-1015">Disulfide bond</keyword>
<dbReference type="PRINTS" id="PR00421">
    <property type="entry name" value="THIOREDOXIN"/>
</dbReference>
<dbReference type="PANTHER" id="PTHR45663">
    <property type="entry name" value="GEO12009P1"/>
    <property type="match status" value="1"/>
</dbReference>
<dbReference type="GO" id="GO:0045454">
    <property type="term" value="P:cell redox homeostasis"/>
    <property type="evidence" value="ECO:0007669"/>
    <property type="project" value="TreeGrafter"/>
</dbReference>
<dbReference type="Proteomes" id="UP000266385">
    <property type="component" value="Unassembled WGS sequence"/>
</dbReference>
<dbReference type="EMBL" id="QWFX01000005">
    <property type="protein sequence ID" value="RIJ32666.1"/>
    <property type="molecule type" value="Genomic_DNA"/>
</dbReference>
<dbReference type="Pfam" id="PF00085">
    <property type="entry name" value="Thioredoxin"/>
    <property type="match status" value="1"/>
</dbReference>
<dbReference type="AlphaFoldDB" id="A0A399RLV8"/>
<feature type="domain" description="Thioredoxin" evidence="5">
    <location>
        <begin position="30"/>
        <end position="146"/>
    </location>
</feature>
<keyword evidence="7" id="KW-1185">Reference proteome</keyword>
<dbReference type="Gene3D" id="3.40.30.10">
    <property type="entry name" value="Glutaredoxin"/>
    <property type="match status" value="1"/>
</dbReference>
<evidence type="ECO:0000313" key="7">
    <source>
        <dbReference type="Proteomes" id="UP000266385"/>
    </source>
</evidence>
<dbReference type="PROSITE" id="PS51352">
    <property type="entry name" value="THIOREDOXIN_2"/>
    <property type="match status" value="1"/>
</dbReference>
<dbReference type="InterPro" id="IPR049299">
    <property type="entry name" value="Thio2_N"/>
</dbReference>
<dbReference type="GO" id="GO:0005829">
    <property type="term" value="C:cytosol"/>
    <property type="evidence" value="ECO:0007669"/>
    <property type="project" value="TreeGrafter"/>
</dbReference>
<gene>
    <name evidence="6" type="primary">trxC</name>
    <name evidence="6" type="ORF">D1223_02100</name>
</gene>